<dbReference type="SMART" id="SM00257">
    <property type="entry name" value="LysM"/>
    <property type="match status" value="1"/>
</dbReference>
<accession>A0A221W0K1</accession>
<proteinExistence type="predicted"/>
<evidence type="ECO:0000259" key="1">
    <source>
        <dbReference type="SMART" id="SM00257"/>
    </source>
</evidence>
<dbReference type="AlphaFoldDB" id="A0A221W0K1"/>
<dbReference type="Gene3D" id="3.10.350.10">
    <property type="entry name" value="LysM domain"/>
    <property type="match status" value="1"/>
</dbReference>
<keyword evidence="3" id="KW-1185">Reference proteome</keyword>
<name>A0A221W0K1_9PSEU</name>
<protein>
    <recommendedName>
        <fullName evidence="1">LysM domain-containing protein</fullName>
    </recommendedName>
</protein>
<dbReference type="InterPro" id="IPR036779">
    <property type="entry name" value="LysM_dom_sf"/>
</dbReference>
<dbReference type="KEGG" id="ahg:AHOG_08115"/>
<dbReference type="Pfam" id="PF01476">
    <property type="entry name" value="LysM"/>
    <property type="match status" value="1"/>
</dbReference>
<organism evidence="2 3">
    <name type="scientific">Actinoalloteichus hoggarensis</name>
    <dbReference type="NCBI Taxonomy" id="1470176"/>
    <lineage>
        <taxon>Bacteria</taxon>
        <taxon>Bacillati</taxon>
        <taxon>Actinomycetota</taxon>
        <taxon>Actinomycetes</taxon>
        <taxon>Pseudonocardiales</taxon>
        <taxon>Pseudonocardiaceae</taxon>
        <taxon>Actinoalloteichus</taxon>
    </lineage>
</organism>
<gene>
    <name evidence="2" type="ORF">AHOG_08115</name>
</gene>
<sequence length="110" mass="11547">MRRGPGRPRAGRYRVGAFGSSLWALLLVAALLGAAWVSSRPAADGPVPVETTTVTVGAGETVWSIARRTVPESAPAEVVERIRLLNGPDIAELRVGRVLRVPAAGRGLRG</sequence>
<feature type="domain" description="LysM" evidence="1">
    <location>
        <begin position="53"/>
        <end position="102"/>
    </location>
</feature>
<dbReference type="InterPro" id="IPR018392">
    <property type="entry name" value="LysM"/>
</dbReference>
<dbReference type="EMBL" id="CP022521">
    <property type="protein sequence ID" value="ASO19268.1"/>
    <property type="molecule type" value="Genomic_DNA"/>
</dbReference>
<reference evidence="2 3" key="1">
    <citation type="submission" date="2017-07" db="EMBL/GenBank/DDBJ databases">
        <title>Complete genome sequence of Actinoalloteichus hoggarensis DSM 45943, type strain of Actinoalloteichus hoggarensis.</title>
        <authorList>
            <person name="Ruckert C."/>
            <person name="Nouioui I."/>
            <person name="Willmese J."/>
            <person name="van Wezel G."/>
            <person name="Klenk H.-P."/>
            <person name="Kalinowski J."/>
            <person name="Zotchev S.B."/>
        </authorList>
    </citation>
    <scope>NUCLEOTIDE SEQUENCE [LARGE SCALE GENOMIC DNA]</scope>
    <source>
        <strain evidence="2 3">DSM 45943</strain>
    </source>
</reference>
<dbReference type="Proteomes" id="UP000204221">
    <property type="component" value="Chromosome"/>
</dbReference>
<evidence type="ECO:0000313" key="3">
    <source>
        <dbReference type="Proteomes" id="UP000204221"/>
    </source>
</evidence>
<evidence type="ECO:0000313" key="2">
    <source>
        <dbReference type="EMBL" id="ASO19268.1"/>
    </source>
</evidence>